<dbReference type="PRINTS" id="PR00109">
    <property type="entry name" value="TYRKINASE"/>
</dbReference>
<dbReference type="InterPro" id="IPR001245">
    <property type="entry name" value="Ser-Thr/Tyr_kinase_cat_dom"/>
</dbReference>
<reference evidence="4 5" key="2">
    <citation type="submission" date="2017-09" db="EMBL/GenBank/DDBJ databases">
        <title>Extensive intraspecific genome diversity in a model arbuscular mycorrhizal fungus.</title>
        <authorList>
            <person name="Chen E.C."/>
            <person name="Morin E."/>
            <person name="Beaudet D."/>
            <person name="Noel J."/>
            <person name="Ndikumana S."/>
            <person name="Charron P."/>
            <person name="St-Onge C."/>
            <person name="Giorgi J."/>
            <person name="Grigoriev I.V."/>
            <person name="Roux C."/>
            <person name="Martin F.M."/>
            <person name="Corradi N."/>
        </authorList>
    </citation>
    <scope>NUCLEOTIDE SEQUENCE [LARGE SCALE GENOMIC DNA]</scope>
    <source>
        <strain evidence="4 5">A5</strain>
    </source>
</reference>
<dbReference type="Pfam" id="PF07714">
    <property type="entry name" value="PK_Tyr_Ser-Thr"/>
    <property type="match status" value="1"/>
</dbReference>
<sequence length="1213" mass="143251">MDDDTSNIKSLKFQMIIKLCLGCKFKSNFFNWCDACKLNHFKLNYDKSPSGNNEIDNGLKYCYSKSGLSEEFIEWIPYKEFKDITHNVIIKETFSALWSKGCICDWNKDKFNWNRKIKKVVLVNFKYNIVDFYGVLKEKEKYKLYGISKDLTSHSYVLVFDDEGYNQNLCIKCQVLSYFFDWCESCKLNHFQLNYGEFPSGNNEIDKILEYNYCKSRSSGELIEWIPYDEFKDIVHIAHHKEIYSADWPKGYICDWTSNNLNWDRRTKNFKVILINSKDLDHIYKILKAEKYVYQVYGISKDPTSHSYILVFDDEGYNQNLCIKCQVLSYFFDWCESCKLNHFQLNYGEFPSGNNEIDKILKDNYCKSRSPGELIKWIPYKEFYYIKPIADDKNSAIWLNDHIYDWNSNNLNWDRKIEHFNVMLINSQDLDHIYEILKAGKYVYQIYGISKDPTSHSYILIFDEESYNKNLCIKCQILSSFFDWCKSCKLDNFQLNYGEFPSENDEIDKILKDNYCKSRSSEEFIEWIPYDEFKDIIHIADDKNSAIWLNGYICDWNSNNLNWNRKIKNFKVMLINSEDLDHIYKILKAGKYVYQIYGISKDPTSHIYILVFDDEGYNQNLCIKCQILSSFFDWCKSCKLDNFQLNYGEFPSENDEIDKILKDNYCKSRSSEEFIEWIPYDEFKDIIHIAYHEEIYSADWPKGCIRSWDKDKFNWSREVKRVILVNFKYNVNDFDKVLIEKKKCKFYGISKDLSSLVSNYILVFDDKGYNQNLCIKCQFLSYFFNWCKRCKLCHFQLNYGKLLSENKDIDVILKGNYCKSNKMSEFIEWIPYSSFIDISYINQGGFSKVYSALWLNNNIYEWDQIELEWKRLSGYKKVVLKVLESSCYNISGFLQEVQSYCKIGFSHKITKLYGISKEPNTQNYVLVLEYINHGSLRGFLDKYNKYLITTYKIRILKNIAEGIKEIHSKNIIHQDIHSENILTKDFDRAKITDLGLSKFVSRDEKKENVYKVYGNLPYIAPEVLRGKQYTQNADIYAFGIIINEVFTGERPFHDVIDDNLMLDICKNGLRPKIGKNTPKSLVHLLNKCWDATPSNRPTVDEIIQNLNHFETDDIIFEELRNYNNGVIKQYFELTSKSDHLKTSNSSKLHSINPSNFTGVLYCCISNENEEIGSASTSRNNYQVTNLSSETVIIDDSSECDNCIIKLNLSGNYT</sequence>
<dbReference type="VEuPathDB" id="FungiDB:RhiirA1_470970"/>
<evidence type="ECO:0000259" key="3">
    <source>
        <dbReference type="PROSITE" id="PS50011"/>
    </source>
</evidence>
<keyword evidence="1" id="KW-0547">Nucleotide-binding</keyword>
<dbReference type="SUPFAM" id="SSF56112">
    <property type="entry name" value="Protein kinase-like (PK-like)"/>
    <property type="match status" value="1"/>
</dbReference>
<dbReference type="InterPro" id="IPR000719">
    <property type="entry name" value="Prot_kinase_dom"/>
</dbReference>
<dbReference type="Proteomes" id="UP000232722">
    <property type="component" value="Unassembled WGS sequence"/>
</dbReference>
<dbReference type="PANTHER" id="PTHR44329:SF298">
    <property type="entry name" value="MIXED LINEAGE KINASE DOMAIN-LIKE PROTEIN"/>
    <property type="match status" value="1"/>
</dbReference>
<dbReference type="InterPro" id="IPR051681">
    <property type="entry name" value="Ser/Thr_Kinases-Pseudokinases"/>
</dbReference>
<dbReference type="PANTHER" id="PTHR44329">
    <property type="entry name" value="SERINE/THREONINE-PROTEIN KINASE TNNI3K-RELATED"/>
    <property type="match status" value="1"/>
</dbReference>
<dbReference type="VEuPathDB" id="FungiDB:RhiirA1_471752"/>
<dbReference type="InterPro" id="IPR011009">
    <property type="entry name" value="Kinase-like_dom_sf"/>
</dbReference>
<dbReference type="Gene3D" id="1.10.510.10">
    <property type="entry name" value="Transferase(Phosphotransferase) domain 1"/>
    <property type="match status" value="1"/>
</dbReference>
<name>A0A2N0PAI8_9GLOM</name>
<reference evidence="4 5" key="1">
    <citation type="submission" date="2016-04" db="EMBL/GenBank/DDBJ databases">
        <title>Genome analyses suggest a sexual origin of heterokaryosis in a supposedly ancient asexual fungus.</title>
        <authorList>
            <person name="Ropars J."/>
            <person name="Sedzielewska K."/>
            <person name="Noel J."/>
            <person name="Charron P."/>
            <person name="Farinelli L."/>
            <person name="Marton T."/>
            <person name="Kruger M."/>
            <person name="Pelin A."/>
            <person name="Brachmann A."/>
            <person name="Corradi N."/>
        </authorList>
    </citation>
    <scope>NUCLEOTIDE SEQUENCE [LARGE SCALE GENOMIC DNA]</scope>
    <source>
        <strain evidence="4 5">A5</strain>
    </source>
</reference>
<dbReference type="VEuPathDB" id="FungiDB:RhiirA1_470971"/>
<dbReference type="VEuPathDB" id="FungiDB:RhiirFUN_014568"/>
<evidence type="ECO:0000256" key="1">
    <source>
        <dbReference type="ARBA" id="ARBA00022741"/>
    </source>
</evidence>
<gene>
    <name evidence="4" type="ORF">RhiirA5_423163</name>
</gene>
<evidence type="ECO:0000256" key="2">
    <source>
        <dbReference type="ARBA" id="ARBA00022840"/>
    </source>
</evidence>
<dbReference type="VEuPathDB" id="FungiDB:RhiirFUN_009667"/>
<dbReference type="AlphaFoldDB" id="A0A2N0PAI8"/>
<proteinExistence type="predicted"/>
<dbReference type="GO" id="GO:0005524">
    <property type="term" value="F:ATP binding"/>
    <property type="evidence" value="ECO:0007669"/>
    <property type="project" value="UniProtKB-KW"/>
</dbReference>
<evidence type="ECO:0000313" key="5">
    <source>
        <dbReference type="Proteomes" id="UP000232722"/>
    </source>
</evidence>
<feature type="domain" description="Protein kinase" evidence="3">
    <location>
        <begin position="835"/>
        <end position="1110"/>
    </location>
</feature>
<dbReference type="EMBL" id="LLXJ01001112">
    <property type="protein sequence ID" value="PKC03836.1"/>
    <property type="molecule type" value="Genomic_DNA"/>
</dbReference>
<dbReference type="PROSITE" id="PS50011">
    <property type="entry name" value="PROTEIN_KINASE_DOM"/>
    <property type="match status" value="1"/>
</dbReference>
<dbReference type="GO" id="GO:0004674">
    <property type="term" value="F:protein serine/threonine kinase activity"/>
    <property type="evidence" value="ECO:0007669"/>
    <property type="project" value="TreeGrafter"/>
</dbReference>
<comment type="caution">
    <text evidence="4">The sequence shown here is derived from an EMBL/GenBank/DDBJ whole genome shotgun (WGS) entry which is preliminary data.</text>
</comment>
<keyword evidence="2" id="KW-0067">ATP-binding</keyword>
<evidence type="ECO:0000313" key="4">
    <source>
        <dbReference type="EMBL" id="PKC03836.1"/>
    </source>
</evidence>
<organism evidence="4 5">
    <name type="scientific">Rhizophagus irregularis</name>
    <dbReference type="NCBI Taxonomy" id="588596"/>
    <lineage>
        <taxon>Eukaryota</taxon>
        <taxon>Fungi</taxon>
        <taxon>Fungi incertae sedis</taxon>
        <taxon>Mucoromycota</taxon>
        <taxon>Glomeromycotina</taxon>
        <taxon>Glomeromycetes</taxon>
        <taxon>Glomerales</taxon>
        <taxon>Glomeraceae</taxon>
        <taxon>Rhizophagus</taxon>
    </lineage>
</organism>
<accession>A0A2N0PAI8</accession>
<protein>
    <recommendedName>
        <fullName evidence="3">Protein kinase domain-containing protein</fullName>
    </recommendedName>
</protein>
<dbReference type="VEuPathDB" id="FungiDB:FUN_012559"/>